<evidence type="ECO:0000256" key="3">
    <source>
        <dbReference type="RuleBase" id="RU003616"/>
    </source>
</evidence>
<evidence type="ECO:0000313" key="6">
    <source>
        <dbReference type="Proteomes" id="UP001605036"/>
    </source>
</evidence>
<name>A0ABD1Y1U7_9MARC</name>
<comment type="caution">
    <text evidence="5">The sequence shown here is derived from an EMBL/GenBank/DDBJ whole genome shotgun (WGS) entry which is preliminary data.</text>
</comment>
<comment type="similarity">
    <text evidence="2 3">Belongs to the small heat shock protein (HSP20) family.</text>
</comment>
<dbReference type="Gene3D" id="2.60.40.790">
    <property type="match status" value="1"/>
</dbReference>
<evidence type="ECO:0000256" key="2">
    <source>
        <dbReference type="PROSITE-ProRule" id="PRU00285"/>
    </source>
</evidence>
<gene>
    <name evidence="5" type="ORF">R1flu_000801</name>
</gene>
<dbReference type="Pfam" id="PF00011">
    <property type="entry name" value="HSP20"/>
    <property type="match status" value="1"/>
</dbReference>
<dbReference type="AlphaFoldDB" id="A0ABD1Y1U7"/>
<dbReference type="InterPro" id="IPR031107">
    <property type="entry name" value="Small_HSP"/>
</dbReference>
<feature type="domain" description="SHSP" evidence="4">
    <location>
        <begin position="36"/>
        <end position="118"/>
    </location>
</feature>
<sequence>MDIFFGQDPLAGAVIFSTPDEFEKSVNPRTRNYARDAKAMGNTAVDVKELPESYVFIADMPGLKSEDIKVQVENDNVLTIGSEESEKGRKPPIRRSTYKWSGLLESSYENSLSRAMQT</sequence>
<keyword evidence="1" id="KW-0346">Stress response</keyword>
<organism evidence="5 6">
    <name type="scientific">Riccia fluitans</name>
    <dbReference type="NCBI Taxonomy" id="41844"/>
    <lineage>
        <taxon>Eukaryota</taxon>
        <taxon>Viridiplantae</taxon>
        <taxon>Streptophyta</taxon>
        <taxon>Embryophyta</taxon>
        <taxon>Marchantiophyta</taxon>
        <taxon>Marchantiopsida</taxon>
        <taxon>Marchantiidae</taxon>
        <taxon>Marchantiales</taxon>
        <taxon>Ricciaceae</taxon>
        <taxon>Riccia</taxon>
    </lineage>
</organism>
<reference evidence="5 6" key="1">
    <citation type="submission" date="2024-09" db="EMBL/GenBank/DDBJ databases">
        <title>Chromosome-scale assembly of Riccia fluitans.</title>
        <authorList>
            <person name="Paukszto L."/>
            <person name="Sawicki J."/>
            <person name="Karawczyk K."/>
            <person name="Piernik-Szablinska J."/>
            <person name="Szczecinska M."/>
            <person name="Mazdziarz M."/>
        </authorList>
    </citation>
    <scope>NUCLEOTIDE SEQUENCE [LARGE SCALE GENOMIC DNA]</scope>
    <source>
        <strain evidence="5">Rf_01</strain>
        <tissue evidence="5">Aerial parts of the thallus</tissue>
    </source>
</reference>
<evidence type="ECO:0000259" key="4">
    <source>
        <dbReference type="PROSITE" id="PS01031"/>
    </source>
</evidence>
<dbReference type="EMBL" id="JBHFFA010000006">
    <property type="protein sequence ID" value="KAL2620596.1"/>
    <property type="molecule type" value="Genomic_DNA"/>
</dbReference>
<protein>
    <recommendedName>
        <fullName evidence="4">SHSP domain-containing protein</fullName>
    </recommendedName>
</protein>
<evidence type="ECO:0000313" key="5">
    <source>
        <dbReference type="EMBL" id="KAL2620596.1"/>
    </source>
</evidence>
<dbReference type="PROSITE" id="PS01031">
    <property type="entry name" value="SHSP"/>
    <property type="match status" value="1"/>
</dbReference>
<accession>A0ABD1Y1U7</accession>
<dbReference type="InterPro" id="IPR002068">
    <property type="entry name" value="A-crystallin/Hsp20_dom"/>
</dbReference>
<dbReference type="PANTHER" id="PTHR11527">
    <property type="entry name" value="HEAT-SHOCK PROTEIN 20 FAMILY MEMBER"/>
    <property type="match status" value="1"/>
</dbReference>
<proteinExistence type="inferred from homology"/>
<keyword evidence="6" id="KW-1185">Reference proteome</keyword>
<evidence type="ECO:0000256" key="1">
    <source>
        <dbReference type="ARBA" id="ARBA00023016"/>
    </source>
</evidence>
<dbReference type="Proteomes" id="UP001605036">
    <property type="component" value="Unassembled WGS sequence"/>
</dbReference>
<dbReference type="SUPFAM" id="SSF49764">
    <property type="entry name" value="HSP20-like chaperones"/>
    <property type="match status" value="1"/>
</dbReference>
<dbReference type="InterPro" id="IPR008978">
    <property type="entry name" value="HSP20-like_chaperone"/>
</dbReference>